<name>A0A7W5Z2X0_9HYPH</name>
<dbReference type="PANTHER" id="PTHR47505">
    <property type="entry name" value="DNA UTILIZATION PROTEIN YHGH"/>
    <property type="match status" value="1"/>
</dbReference>
<dbReference type="InterPro" id="IPR029057">
    <property type="entry name" value="PRTase-like"/>
</dbReference>
<evidence type="ECO:0000256" key="1">
    <source>
        <dbReference type="ARBA" id="ARBA00008007"/>
    </source>
</evidence>
<organism evidence="3 4">
    <name type="scientific">Pseudochelatococcus contaminans</name>
    <dbReference type="NCBI Taxonomy" id="1538103"/>
    <lineage>
        <taxon>Bacteria</taxon>
        <taxon>Pseudomonadati</taxon>
        <taxon>Pseudomonadota</taxon>
        <taxon>Alphaproteobacteria</taxon>
        <taxon>Hyphomicrobiales</taxon>
        <taxon>Chelatococcaceae</taxon>
        <taxon>Pseudochelatococcus</taxon>
    </lineage>
</organism>
<gene>
    <name evidence="3" type="ORF">FHS81_000879</name>
</gene>
<evidence type="ECO:0000313" key="3">
    <source>
        <dbReference type="EMBL" id="MBB3808809.1"/>
    </source>
</evidence>
<protein>
    <submittedName>
        <fullName evidence="3">ComF family protein</fullName>
    </submittedName>
</protein>
<dbReference type="InterPro" id="IPR051910">
    <property type="entry name" value="ComF/GntX_DNA_util-trans"/>
</dbReference>
<dbReference type="Pfam" id="PF18912">
    <property type="entry name" value="DZR_2"/>
    <property type="match status" value="1"/>
</dbReference>
<accession>A0A7W5Z2X0</accession>
<dbReference type="InterPro" id="IPR044005">
    <property type="entry name" value="DZR_2"/>
</dbReference>
<reference evidence="3 4" key="1">
    <citation type="submission" date="2020-08" db="EMBL/GenBank/DDBJ databases">
        <title>Genomic Encyclopedia of Type Strains, Phase IV (KMG-IV): sequencing the most valuable type-strain genomes for metagenomic binning, comparative biology and taxonomic classification.</title>
        <authorList>
            <person name="Goeker M."/>
        </authorList>
    </citation>
    <scope>NUCLEOTIDE SEQUENCE [LARGE SCALE GENOMIC DNA]</scope>
    <source>
        <strain evidence="3 4">DSM 28760</strain>
    </source>
</reference>
<comment type="caution">
    <text evidence="3">The sequence shown here is derived from an EMBL/GenBank/DDBJ whole genome shotgun (WGS) entry which is preliminary data.</text>
</comment>
<dbReference type="EMBL" id="JACICC010000002">
    <property type="protein sequence ID" value="MBB3808809.1"/>
    <property type="molecule type" value="Genomic_DNA"/>
</dbReference>
<dbReference type="Gene3D" id="3.40.50.2020">
    <property type="match status" value="1"/>
</dbReference>
<keyword evidence="4" id="KW-1185">Reference proteome</keyword>
<proteinExistence type="inferred from homology"/>
<sequence length="245" mass="27294">MSDNLSRQRQLLLDLLYPPACPLCMTAVADHHALCARCWSELALLERPFCERLGLPFAVDLGGPILSAEAMANPPVFQRARAAARYEGGARTLTHRLKYGDRLEIARLMARMMMRAGPDILSDADMIVPVPLHYGRLWMRRFNQAGTLSAELSRLTGVPWQPQVLERRRYTRSQVGLSRSKRASNLQAAFHVSQQRRPFVEGRRILLVDDVMTTGATANACARTLLVAGAVNVDVLVFARVVMAD</sequence>
<dbReference type="RefSeq" id="WP_246374721.1">
    <property type="nucleotide sequence ID" value="NZ_JACICC010000002.1"/>
</dbReference>
<dbReference type="Proteomes" id="UP000537592">
    <property type="component" value="Unassembled WGS sequence"/>
</dbReference>
<evidence type="ECO:0000259" key="2">
    <source>
        <dbReference type="Pfam" id="PF18912"/>
    </source>
</evidence>
<dbReference type="InterPro" id="IPR000836">
    <property type="entry name" value="PRTase_dom"/>
</dbReference>
<dbReference type="CDD" id="cd06223">
    <property type="entry name" value="PRTases_typeI"/>
    <property type="match status" value="1"/>
</dbReference>
<evidence type="ECO:0000313" key="4">
    <source>
        <dbReference type="Proteomes" id="UP000537592"/>
    </source>
</evidence>
<dbReference type="SUPFAM" id="SSF53271">
    <property type="entry name" value="PRTase-like"/>
    <property type="match status" value="1"/>
</dbReference>
<dbReference type="AlphaFoldDB" id="A0A7W5Z2X0"/>
<feature type="domain" description="Double zinc ribbon" evidence="2">
    <location>
        <begin position="12"/>
        <end position="58"/>
    </location>
</feature>
<comment type="similarity">
    <text evidence="1">Belongs to the ComF/GntX family.</text>
</comment>
<dbReference type="PANTHER" id="PTHR47505:SF1">
    <property type="entry name" value="DNA UTILIZATION PROTEIN YHGH"/>
    <property type="match status" value="1"/>
</dbReference>